<dbReference type="FunFam" id="3.40.190.290:FF:000001">
    <property type="entry name" value="Transcriptional regulator, LysR family"/>
    <property type="match status" value="1"/>
</dbReference>
<keyword evidence="3" id="KW-0238">DNA-binding</keyword>
<dbReference type="InterPro" id="IPR000847">
    <property type="entry name" value="LysR_HTH_N"/>
</dbReference>
<evidence type="ECO:0000256" key="4">
    <source>
        <dbReference type="ARBA" id="ARBA00023163"/>
    </source>
</evidence>
<feature type="domain" description="HTH lysR-type" evidence="5">
    <location>
        <begin position="1"/>
        <end position="59"/>
    </location>
</feature>
<sequence length="300" mass="32946">MDQLNALKAFCRVVEAGSFSAAAAELKVSHTLISRQVRQLETLLGARLLNRTTRRLALTEAGHAYHERARRILAELLEADLAVSHHHAAPRGVLRVNAPMAFGTLDLALWLPRFMTRYPDLRVDLVCNDRNVDLIEDGFDVGIRLARDLPDSSLVAKALASIPAMLVASPLYLSRCGMPVAPAQLTDHNCLTYTMVPRPQEWSFTAPDGQPLTVTVKGSLQANTGVALRHAALEGIGIATTAPFIVHEDLAQGRLVQVLSDSPMRPRTLYAVYPHNRHLSPKVRAFVDFAADIYRAPAWA</sequence>
<dbReference type="PANTHER" id="PTHR30537:SF5">
    <property type="entry name" value="HTH-TYPE TRANSCRIPTIONAL ACTIVATOR TTDR-RELATED"/>
    <property type="match status" value="1"/>
</dbReference>
<name>A0A3A3G5R0_9BURK</name>
<dbReference type="RefSeq" id="WP_119767415.1">
    <property type="nucleotide sequence ID" value="NZ_QYUO01000001.1"/>
</dbReference>
<dbReference type="EMBL" id="QYUO01000001">
    <property type="protein sequence ID" value="RJF97465.1"/>
    <property type="molecule type" value="Genomic_DNA"/>
</dbReference>
<organism evidence="6 7">
    <name type="scientific">Noviherbaspirillum saxi</name>
    <dbReference type="NCBI Taxonomy" id="2320863"/>
    <lineage>
        <taxon>Bacteria</taxon>
        <taxon>Pseudomonadati</taxon>
        <taxon>Pseudomonadota</taxon>
        <taxon>Betaproteobacteria</taxon>
        <taxon>Burkholderiales</taxon>
        <taxon>Oxalobacteraceae</taxon>
        <taxon>Noviherbaspirillum</taxon>
    </lineage>
</organism>
<dbReference type="Gene3D" id="1.10.10.10">
    <property type="entry name" value="Winged helix-like DNA-binding domain superfamily/Winged helix DNA-binding domain"/>
    <property type="match status" value="1"/>
</dbReference>
<keyword evidence="4" id="KW-0804">Transcription</keyword>
<dbReference type="PRINTS" id="PR00039">
    <property type="entry name" value="HTHLYSR"/>
</dbReference>
<protein>
    <submittedName>
        <fullName evidence="6">LysR family transcriptional regulator</fullName>
    </submittedName>
</protein>
<evidence type="ECO:0000256" key="3">
    <source>
        <dbReference type="ARBA" id="ARBA00023125"/>
    </source>
</evidence>
<dbReference type="Pfam" id="PF00126">
    <property type="entry name" value="HTH_1"/>
    <property type="match status" value="1"/>
</dbReference>
<dbReference type="SUPFAM" id="SSF46785">
    <property type="entry name" value="Winged helix' DNA-binding domain"/>
    <property type="match status" value="1"/>
</dbReference>
<comment type="similarity">
    <text evidence="1">Belongs to the LysR transcriptional regulatory family.</text>
</comment>
<dbReference type="GO" id="GO:0003700">
    <property type="term" value="F:DNA-binding transcription factor activity"/>
    <property type="evidence" value="ECO:0007669"/>
    <property type="project" value="InterPro"/>
</dbReference>
<dbReference type="InterPro" id="IPR036388">
    <property type="entry name" value="WH-like_DNA-bd_sf"/>
</dbReference>
<dbReference type="InterPro" id="IPR005119">
    <property type="entry name" value="LysR_subst-bd"/>
</dbReference>
<dbReference type="PANTHER" id="PTHR30537">
    <property type="entry name" value="HTH-TYPE TRANSCRIPTIONAL REGULATOR"/>
    <property type="match status" value="1"/>
</dbReference>
<dbReference type="Pfam" id="PF03466">
    <property type="entry name" value="LysR_substrate"/>
    <property type="match status" value="1"/>
</dbReference>
<dbReference type="FunFam" id="1.10.10.10:FF:000001">
    <property type="entry name" value="LysR family transcriptional regulator"/>
    <property type="match status" value="1"/>
</dbReference>
<evidence type="ECO:0000313" key="7">
    <source>
        <dbReference type="Proteomes" id="UP000265955"/>
    </source>
</evidence>
<dbReference type="AlphaFoldDB" id="A0A3A3G5R0"/>
<dbReference type="GO" id="GO:0003677">
    <property type="term" value="F:DNA binding"/>
    <property type="evidence" value="ECO:0007669"/>
    <property type="project" value="UniProtKB-KW"/>
</dbReference>
<proteinExistence type="inferred from homology"/>
<dbReference type="PROSITE" id="PS50931">
    <property type="entry name" value="HTH_LYSR"/>
    <property type="match status" value="1"/>
</dbReference>
<evidence type="ECO:0000313" key="6">
    <source>
        <dbReference type="EMBL" id="RJF97465.1"/>
    </source>
</evidence>
<gene>
    <name evidence="6" type="ORF">D3871_02160</name>
</gene>
<accession>A0A3A3G5R0</accession>
<dbReference type="Proteomes" id="UP000265955">
    <property type="component" value="Unassembled WGS sequence"/>
</dbReference>
<evidence type="ECO:0000256" key="2">
    <source>
        <dbReference type="ARBA" id="ARBA00023015"/>
    </source>
</evidence>
<reference evidence="7" key="1">
    <citation type="submission" date="2018-09" db="EMBL/GenBank/DDBJ databases">
        <authorList>
            <person name="Zhu H."/>
        </authorList>
    </citation>
    <scope>NUCLEOTIDE SEQUENCE [LARGE SCALE GENOMIC DNA]</scope>
    <source>
        <strain evidence="7">K1R23-30</strain>
    </source>
</reference>
<dbReference type="CDD" id="cd08422">
    <property type="entry name" value="PBP2_CrgA_like"/>
    <property type="match status" value="1"/>
</dbReference>
<keyword evidence="7" id="KW-1185">Reference proteome</keyword>
<dbReference type="SUPFAM" id="SSF53850">
    <property type="entry name" value="Periplasmic binding protein-like II"/>
    <property type="match status" value="1"/>
</dbReference>
<dbReference type="OrthoDB" id="9026421at2"/>
<dbReference type="InterPro" id="IPR036390">
    <property type="entry name" value="WH_DNA-bd_sf"/>
</dbReference>
<evidence type="ECO:0000256" key="1">
    <source>
        <dbReference type="ARBA" id="ARBA00009437"/>
    </source>
</evidence>
<evidence type="ECO:0000259" key="5">
    <source>
        <dbReference type="PROSITE" id="PS50931"/>
    </source>
</evidence>
<comment type="caution">
    <text evidence="6">The sequence shown here is derived from an EMBL/GenBank/DDBJ whole genome shotgun (WGS) entry which is preliminary data.</text>
</comment>
<keyword evidence="2" id="KW-0805">Transcription regulation</keyword>
<dbReference type="Gene3D" id="3.40.190.290">
    <property type="match status" value="1"/>
</dbReference>
<dbReference type="InterPro" id="IPR058163">
    <property type="entry name" value="LysR-type_TF_proteobact-type"/>
</dbReference>